<feature type="transmembrane region" description="Helical" evidence="1">
    <location>
        <begin position="12"/>
        <end position="33"/>
    </location>
</feature>
<protein>
    <submittedName>
        <fullName evidence="2">Uncharacterized protein</fullName>
    </submittedName>
</protein>
<dbReference type="EMBL" id="CAAALY010100522">
    <property type="protein sequence ID" value="VEL29123.1"/>
    <property type="molecule type" value="Genomic_DNA"/>
</dbReference>
<sequence length="49" mass="5656">MGFLTLDYPVFLAIQYPALHLLMLQLLLLPLLLQRRQQLLPEAVARLVV</sequence>
<accession>A0A3S5A6K7</accession>
<comment type="caution">
    <text evidence="2">The sequence shown here is derived from an EMBL/GenBank/DDBJ whole genome shotgun (WGS) entry which is preliminary data.</text>
</comment>
<name>A0A3S5A6K7_9PLAT</name>
<keyword evidence="1" id="KW-1133">Transmembrane helix</keyword>
<evidence type="ECO:0000313" key="2">
    <source>
        <dbReference type="EMBL" id="VEL29123.1"/>
    </source>
</evidence>
<keyword evidence="3" id="KW-1185">Reference proteome</keyword>
<dbReference type="Proteomes" id="UP000784294">
    <property type="component" value="Unassembled WGS sequence"/>
</dbReference>
<evidence type="ECO:0000256" key="1">
    <source>
        <dbReference type="SAM" id="Phobius"/>
    </source>
</evidence>
<proteinExistence type="predicted"/>
<organism evidence="2 3">
    <name type="scientific">Protopolystoma xenopodis</name>
    <dbReference type="NCBI Taxonomy" id="117903"/>
    <lineage>
        <taxon>Eukaryota</taxon>
        <taxon>Metazoa</taxon>
        <taxon>Spiralia</taxon>
        <taxon>Lophotrochozoa</taxon>
        <taxon>Platyhelminthes</taxon>
        <taxon>Monogenea</taxon>
        <taxon>Polyopisthocotylea</taxon>
        <taxon>Polystomatidea</taxon>
        <taxon>Polystomatidae</taxon>
        <taxon>Protopolystoma</taxon>
    </lineage>
</organism>
<dbReference type="AlphaFoldDB" id="A0A3S5A6K7"/>
<gene>
    <name evidence="2" type="ORF">PXEA_LOCUS22563</name>
</gene>
<reference evidence="2" key="1">
    <citation type="submission" date="2018-11" db="EMBL/GenBank/DDBJ databases">
        <authorList>
            <consortium name="Pathogen Informatics"/>
        </authorList>
    </citation>
    <scope>NUCLEOTIDE SEQUENCE</scope>
</reference>
<keyword evidence="1" id="KW-0812">Transmembrane</keyword>
<evidence type="ECO:0000313" key="3">
    <source>
        <dbReference type="Proteomes" id="UP000784294"/>
    </source>
</evidence>
<keyword evidence="1" id="KW-0472">Membrane</keyword>